<comment type="similarity">
    <text evidence="1">Belongs to the CdaR family.</text>
</comment>
<dbReference type="STRING" id="1886670.PTI45_02262"/>
<dbReference type="Pfam" id="PF07905">
    <property type="entry name" value="PucR"/>
    <property type="match status" value="1"/>
</dbReference>
<evidence type="ECO:0000313" key="6">
    <source>
        <dbReference type="Proteomes" id="UP000094578"/>
    </source>
</evidence>
<dbReference type="EMBL" id="MDER01000039">
    <property type="protein sequence ID" value="ODP28272.1"/>
    <property type="molecule type" value="Genomic_DNA"/>
</dbReference>
<evidence type="ECO:0000259" key="2">
    <source>
        <dbReference type="Pfam" id="PF07905"/>
    </source>
</evidence>
<dbReference type="InterPro" id="IPR042070">
    <property type="entry name" value="PucR_C-HTH_sf"/>
</dbReference>
<dbReference type="InterPro" id="IPR012914">
    <property type="entry name" value="PucR_dom"/>
</dbReference>
<dbReference type="InterPro" id="IPR025736">
    <property type="entry name" value="PucR_C-HTH_dom"/>
</dbReference>
<sequence length="512" mass="58538">MRVLELTIQELLKIPLLHQTKVISGAQGLDRVVKTIDIIEEPYEIAGDKQGVLILVTAYALRDRPALLLTMIQQLHQSGAAGLVIKSVQVLDHISAEAKELSDQYGLPLIELPEDISYSDITHAVIEQALHRQEVLLQRSDEAYRTLTTMVLENIGIQAVSDHVAGLLKAPVAVINHSEELIVSSPIGWDFHHAQYPVRRNINVDQRSVAYLLVDKEHLDAMEEVGIEQARLVLALELMRNKIIEDTENRLRGNFIDELMTPPAPPRHEVEDRGQQLGMNPSHLWEVAVIEGRVAPDEEWLTRLLYQEAAKYNIRPHIEFRSNRAILFLPTPQVNADYAGDQRQQTIPWADIVLSWLNDKEGKLAGYRSGIGRPKALWDIHEGFSEARNALTISRRLSGETALTAYKDIEVYHLLRGTMDEKGFGILFDRKLGKLKQYDEEHTTDLLRTLFFYLESRSSLIDTAHLLSIHRNSVKYRLERIRDITGFDLNDPHEQLVYQMCLIYYYLLEHPE</sequence>
<gene>
    <name evidence="5" type="ORF">PTI45_02262</name>
</gene>
<reference evidence="5 6" key="1">
    <citation type="submission" date="2016-08" db="EMBL/GenBank/DDBJ databases">
        <title>Genome sequencing of Paenibacillus sp. TI45-13ar, isolated from Korean traditional nuruk.</title>
        <authorList>
            <person name="Kim S.-J."/>
        </authorList>
    </citation>
    <scope>NUCLEOTIDE SEQUENCE [LARGE SCALE GENOMIC DNA]</scope>
    <source>
        <strain evidence="5 6">TI45-13ar</strain>
    </source>
</reference>
<dbReference type="Pfam" id="PF17853">
    <property type="entry name" value="GGDEF_2"/>
    <property type="match status" value="1"/>
</dbReference>
<dbReference type="Gene3D" id="1.10.10.2840">
    <property type="entry name" value="PucR C-terminal helix-turn-helix domain"/>
    <property type="match status" value="1"/>
</dbReference>
<comment type="caution">
    <text evidence="5">The sequence shown here is derived from an EMBL/GenBank/DDBJ whole genome shotgun (WGS) entry which is preliminary data.</text>
</comment>
<feature type="domain" description="Purine catabolism PurC-like" evidence="2">
    <location>
        <begin position="10"/>
        <end position="128"/>
    </location>
</feature>
<protein>
    <submittedName>
        <fullName evidence="5">Purine catabolism regulatory protein</fullName>
    </submittedName>
</protein>
<evidence type="ECO:0000256" key="1">
    <source>
        <dbReference type="ARBA" id="ARBA00006754"/>
    </source>
</evidence>
<evidence type="ECO:0000259" key="3">
    <source>
        <dbReference type="Pfam" id="PF13556"/>
    </source>
</evidence>
<evidence type="ECO:0000313" key="5">
    <source>
        <dbReference type="EMBL" id="ODP28272.1"/>
    </source>
</evidence>
<dbReference type="Proteomes" id="UP000094578">
    <property type="component" value="Unassembled WGS sequence"/>
</dbReference>
<dbReference type="InterPro" id="IPR041522">
    <property type="entry name" value="CdaR_GGDEF"/>
</dbReference>
<name>A0A1E3L385_9BACL</name>
<dbReference type="PATRIC" id="fig|1886670.3.peg.2302"/>
<keyword evidence="6" id="KW-1185">Reference proteome</keyword>
<dbReference type="Pfam" id="PF13556">
    <property type="entry name" value="HTH_30"/>
    <property type="match status" value="1"/>
</dbReference>
<dbReference type="PANTHER" id="PTHR33744">
    <property type="entry name" value="CARBOHYDRATE DIACID REGULATOR"/>
    <property type="match status" value="1"/>
</dbReference>
<accession>A0A1E3L385</accession>
<dbReference type="AlphaFoldDB" id="A0A1E3L385"/>
<organism evidence="5 6">
    <name type="scientific">Paenibacillus nuruki</name>
    <dbReference type="NCBI Taxonomy" id="1886670"/>
    <lineage>
        <taxon>Bacteria</taxon>
        <taxon>Bacillati</taxon>
        <taxon>Bacillota</taxon>
        <taxon>Bacilli</taxon>
        <taxon>Bacillales</taxon>
        <taxon>Paenibacillaceae</taxon>
        <taxon>Paenibacillus</taxon>
    </lineage>
</organism>
<dbReference type="InterPro" id="IPR051448">
    <property type="entry name" value="CdaR-like_regulators"/>
</dbReference>
<dbReference type="RefSeq" id="WP_069327686.1">
    <property type="nucleotide sequence ID" value="NZ_MDER01000039.1"/>
</dbReference>
<evidence type="ECO:0000259" key="4">
    <source>
        <dbReference type="Pfam" id="PF17853"/>
    </source>
</evidence>
<proteinExistence type="inferred from homology"/>
<feature type="domain" description="CdaR GGDEF-like" evidence="4">
    <location>
        <begin position="267"/>
        <end position="393"/>
    </location>
</feature>
<feature type="domain" description="PucR C-terminal helix-turn-helix" evidence="3">
    <location>
        <begin position="446"/>
        <end position="502"/>
    </location>
</feature>
<dbReference type="PANTHER" id="PTHR33744:SF1">
    <property type="entry name" value="DNA-BINDING TRANSCRIPTIONAL ACTIVATOR ADER"/>
    <property type="match status" value="1"/>
</dbReference>